<dbReference type="EMBL" id="JAEAOA010002340">
    <property type="protein sequence ID" value="KAK3591661.1"/>
    <property type="molecule type" value="Genomic_DNA"/>
</dbReference>
<name>A0AAE0VVJ3_9BIVA</name>
<sequence length="120" mass="14010">MCYPFDCQCGYSTTYITLNSYCTHVYISVWKANFLYSFDMNGRLMYIYRPDRLKWPHGVPTDRDDNMYVVGQLFNIHQLISDGTPFRIRGSTAICFSNSLDRFLITNDTVSDSINVFQVK</sequence>
<protein>
    <submittedName>
        <fullName evidence="1">Uncharacterized protein</fullName>
    </submittedName>
</protein>
<proteinExistence type="predicted"/>
<dbReference type="SUPFAM" id="SSF101898">
    <property type="entry name" value="NHL repeat"/>
    <property type="match status" value="1"/>
</dbReference>
<dbReference type="Proteomes" id="UP001195483">
    <property type="component" value="Unassembled WGS sequence"/>
</dbReference>
<comment type="caution">
    <text evidence="1">The sequence shown here is derived from an EMBL/GenBank/DDBJ whole genome shotgun (WGS) entry which is preliminary data.</text>
</comment>
<keyword evidence="2" id="KW-1185">Reference proteome</keyword>
<evidence type="ECO:0000313" key="2">
    <source>
        <dbReference type="Proteomes" id="UP001195483"/>
    </source>
</evidence>
<accession>A0AAE0VVJ3</accession>
<dbReference type="AlphaFoldDB" id="A0AAE0VVJ3"/>
<reference evidence="1" key="1">
    <citation type="journal article" date="2021" name="Genome Biol. Evol.">
        <title>A High-Quality Reference Genome for a Parasitic Bivalve with Doubly Uniparental Inheritance (Bivalvia: Unionida).</title>
        <authorList>
            <person name="Smith C.H."/>
        </authorList>
    </citation>
    <scope>NUCLEOTIDE SEQUENCE</scope>
    <source>
        <strain evidence="1">CHS0354</strain>
    </source>
</reference>
<organism evidence="1 2">
    <name type="scientific">Potamilus streckersoni</name>
    <dbReference type="NCBI Taxonomy" id="2493646"/>
    <lineage>
        <taxon>Eukaryota</taxon>
        <taxon>Metazoa</taxon>
        <taxon>Spiralia</taxon>
        <taxon>Lophotrochozoa</taxon>
        <taxon>Mollusca</taxon>
        <taxon>Bivalvia</taxon>
        <taxon>Autobranchia</taxon>
        <taxon>Heteroconchia</taxon>
        <taxon>Palaeoheterodonta</taxon>
        <taxon>Unionida</taxon>
        <taxon>Unionoidea</taxon>
        <taxon>Unionidae</taxon>
        <taxon>Ambleminae</taxon>
        <taxon>Lampsilini</taxon>
        <taxon>Potamilus</taxon>
    </lineage>
</organism>
<reference evidence="1" key="3">
    <citation type="submission" date="2023-05" db="EMBL/GenBank/DDBJ databases">
        <authorList>
            <person name="Smith C.H."/>
        </authorList>
    </citation>
    <scope>NUCLEOTIDE SEQUENCE</scope>
    <source>
        <strain evidence="1">CHS0354</strain>
        <tissue evidence="1">Mantle</tissue>
    </source>
</reference>
<gene>
    <name evidence="1" type="ORF">CHS0354_040571</name>
</gene>
<evidence type="ECO:0000313" key="1">
    <source>
        <dbReference type="EMBL" id="KAK3591661.1"/>
    </source>
</evidence>
<reference evidence="1" key="2">
    <citation type="journal article" date="2021" name="Genome Biol. Evol.">
        <title>Developing a high-quality reference genome for a parasitic bivalve with doubly uniparental inheritance (Bivalvia: Unionida).</title>
        <authorList>
            <person name="Smith C.H."/>
        </authorList>
    </citation>
    <scope>NUCLEOTIDE SEQUENCE</scope>
    <source>
        <strain evidence="1">CHS0354</strain>
        <tissue evidence="1">Mantle</tissue>
    </source>
</reference>